<dbReference type="EMBL" id="JABCIY010000193">
    <property type="protein sequence ID" value="KAF7189270.1"/>
    <property type="molecule type" value="Genomic_DNA"/>
</dbReference>
<dbReference type="PANTHER" id="PTHR42085:SF2">
    <property type="entry name" value="F-BOX DOMAIN-CONTAINING PROTEIN"/>
    <property type="match status" value="1"/>
</dbReference>
<proteinExistence type="predicted"/>
<accession>A0A8H6RCE0</accession>
<organism evidence="1 2">
    <name type="scientific">Pseudocercospora fuligena</name>
    <dbReference type="NCBI Taxonomy" id="685502"/>
    <lineage>
        <taxon>Eukaryota</taxon>
        <taxon>Fungi</taxon>
        <taxon>Dikarya</taxon>
        <taxon>Ascomycota</taxon>
        <taxon>Pezizomycotina</taxon>
        <taxon>Dothideomycetes</taxon>
        <taxon>Dothideomycetidae</taxon>
        <taxon>Mycosphaerellales</taxon>
        <taxon>Mycosphaerellaceae</taxon>
        <taxon>Pseudocercospora</taxon>
    </lineage>
</organism>
<evidence type="ECO:0000313" key="1">
    <source>
        <dbReference type="EMBL" id="KAF7189270.1"/>
    </source>
</evidence>
<protein>
    <recommendedName>
        <fullName evidence="3">F-box domain-containing protein</fullName>
    </recommendedName>
</protein>
<name>A0A8H6RCE0_9PEZI</name>
<dbReference type="AlphaFoldDB" id="A0A8H6RCE0"/>
<keyword evidence="2" id="KW-1185">Reference proteome</keyword>
<evidence type="ECO:0000313" key="2">
    <source>
        <dbReference type="Proteomes" id="UP000660729"/>
    </source>
</evidence>
<reference evidence="1" key="1">
    <citation type="submission" date="2020-04" db="EMBL/GenBank/DDBJ databases">
        <title>Draft genome resource of the tomato pathogen Pseudocercospora fuligena.</title>
        <authorList>
            <person name="Zaccaron A."/>
        </authorList>
    </citation>
    <scope>NUCLEOTIDE SEQUENCE</scope>
    <source>
        <strain evidence="1">PF001</strain>
    </source>
</reference>
<sequence>MLDVASHDDLIAFRARVNEKLERHRDCVVIKRELEEMLEIGMRDYRLVAHWVIPRVHTTLHGMEIAAYRRIAITRGWIREGSWKPHISDLAVASLAAKAKDKGKGSAPRPVKQSTFKTQASRLLSLPAELRNNIYRNALISKSRIAIRDAAGDVFDPPALLSVCRQISEEAASIFWAENSFCLSLCYADWQATLHTLEVMAGQHLQKIPAIECEWVPDDVQDKYVEELAGVNGTPFKVIVDDWDHVGHLHLGTLYNELMYLSRELLCALIAKGVKVEHVTGVREAAFEDTVSADEVGIKAILARQWRTLFYFLKFLYSTQQLAKTRHQHLRTCQWPHEMANTITQRRLAYFQGFIRFYQECMREEGKTSVASNMEEVLVMGQNDVRVVDVFIKYVHQHTNLDSMEKWAFMMVASARRHLRKGSKADDAKAISEDAAEVVISENANRSHAAEHVFRFKTQDSPLLKLPGELRNDIYRLAVVEEPHIRIRHINKSLLLRTPALLRVCKQMRGEVSSIFWAETSISIEICGDDWKDSLKSLGTIAAGGLKDIKFIEVDYKLEDAEEDELQALLRGTGPFVAPYLGHPRCKLSGIYVSQMERSRELLLDLLKRGVSIESITAAQGPSINSGIKDDEPGIRALIARNWGLTFERERQTFLDAIKELDISRKERSAHPLREAELAATELEDK</sequence>
<comment type="caution">
    <text evidence="1">The sequence shown here is derived from an EMBL/GenBank/DDBJ whole genome shotgun (WGS) entry which is preliminary data.</text>
</comment>
<dbReference type="OrthoDB" id="3650108at2759"/>
<dbReference type="InterPro" id="IPR038883">
    <property type="entry name" value="AN11006-like"/>
</dbReference>
<gene>
    <name evidence="1" type="ORF">HII31_09423</name>
</gene>
<dbReference type="Proteomes" id="UP000660729">
    <property type="component" value="Unassembled WGS sequence"/>
</dbReference>
<dbReference type="PANTHER" id="PTHR42085">
    <property type="entry name" value="F-BOX DOMAIN-CONTAINING PROTEIN"/>
    <property type="match status" value="1"/>
</dbReference>
<evidence type="ECO:0008006" key="3">
    <source>
        <dbReference type="Google" id="ProtNLM"/>
    </source>
</evidence>